<dbReference type="EMBL" id="MG288676">
    <property type="protein sequence ID" value="AVX33913.1"/>
    <property type="molecule type" value="Genomic_DNA"/>
</dbReference>
<sequence length="446" mass="51638">MEFEISHEFLRSMKFHLIDRDKTMHFHGKCPQCTTTIEYHEVHTSSTTIPGSSIIIPDIEEDGVMIGTCDKCAGIFKVNIVNPDYSGPSSGWEKTDFYINSDNDEAKLLKYKDLPLLTDFIDKNTVLTERNTDYDFYNHPLYICDDCEENLEIISFELLKSKWEVIAKKHWDFTNWSLSQSRGPAPNNIMIKFPFECKCGKKHDANFVSRYQENNSFEAQAFSIVNIFGSRELSDVIFGVYSKTTIMTWLYKLIARWNFLYAKIYIISPFVGHQFLKSQGKVDSWLNLLNRLNPENTSMLVRNGQSKVFKESFSKTNEISYEQMESFNLGSKLIGELKNKNDFHAKIYCAISNGRCEIMNGSSNLVEGKSYEVINFDVIDSYTKTFEKFLKPLGIDNISNDLSSLRSNEYSLIFDENNSFNAFTYHLYPEDYINFSIFNINPNSSR</sequence>
<geneLocation type="plasmid" evidence="1">
    <name>p160070-catA</name>
</geneLocation>
<protein>
    <submittedName>
        <fullName evidence="1">Uncharacterized protein</fullName>
    </submittedName>
</protein>
<evidence type="ECO:0000313" key="1">
    <source>
        <dbReference type="EMBL" id="AVX33913.1"/>
    </source>
</evidence>
<organism evidence="1">
    <name type="scientific">Klebsiella pneumoniae</name>
    <dbReference type="NCBI Taxonomy" id="573"/>
    <lineage>
        <taxon>Bacteria</taxon>
        <taxon>Pseudomonadati</taxon>
        <taxon>Pseudomonadota</taxon>
        <taxon>Gammaproteobacteria</taxon>
        <taxon>Enterobacterales</taxon>
        <taxon>Enterobacteriaceae</taxon>
        <taxon>Klebsiella/Raoultella group</taxon>
        <taxon>Klebsiella</taxon>
        <taxon>Klebsiella pneumoniae complex</taxon>
    </lineage>
</organism>
<accession>A0A2R4NCR5</accession>
<dbReference type="AlphaFoldDB" id="A0A2R4NCR5"/>
<reference evidence="1" key="1">
    <citation type="submission" date="2017-10" db="EMBL/GenBank/DDBJ databases">
        <title>Klebsiella pneumoniae strain F160070 plasmid p160070-catA, complete sequence.</title>
        <authorList>
            <person name="Zhang D."/>
            <person name="Zhao Y."/>
            <person name="An H."/>
            <person name="Feng J."/>
            <person name="Zhan Z."/>
            <person name="Yin Z."/>
            <person name="Zhou D."/>
        </authorList>
    </citation>
    <scope>NUCLEOTIDE SEQUENCE</scope>
    <source>
        <strain evidence="1">F160070</strain>
        <plasmid evidence="1">p160070-catA</plasmid>
    </source>
</reference>
<name>A0A2R4NCR5_KLEPN</name>
<dbReference type="RefSeq" id="WP_139169133.1">
    <property type="nucleotide sequence ID" value="NZ_CP055067.1"/>
</dbReference>
<proteinExistence type="predicted"/>
<keyword evidence="1" id="KW-0614">Plasmid</keyword>